<dbReference type="EMBL" id="CP134876">
    <property type="protein sequence ID" value="WNM41139.1"/>
    <property type="molecule type" value="Genomic_DNA"/>
</dbReference>
<reference evidence="3 4" key="1">
    <citation type="submission" date="2023-09" db="EMBL/GenBank/DDBJ databases">
        <title>Micromonospora halotolerans DSM 45598 genome sequence.</title>
        <authorList>
            <person name="Mo P."/>
        </authorList>
    </citation>
    <scope>NUCLEOTIDE SEQUENCE [LARGE SCALE GENOMIC DNA]</scope>
    <source>
        <strain evidence="3 4">DSM 45598</strain>
    </source>
</reference>
<feature type="region of interest" description="Disordered" evidence="1">
    <location>
        <begin position="241"/>
        <end position="266"/>
    </location>
</feature>
<feature type="chain" id="PRO_5046723608" description="Lipoprotein" evidence="2">
    <location>
        <begin position="22"/>
        <end position="266"/>
    </location>
</feature>
<evidence type="ECO:0000256" key="1">
    <source>
        <dbReference type="SAM" id="MobiDB-lite"/>
    </source>
</evidence>
<keyword evidence="4" id="KW-1185">Reference proteome</keyword>
<proteinExistence type="predicted"/>
<evidence type="ECO:0008006" key="5">
    <source>
        <dbReference type="Google" id="ProtNLM"/>
    </source>
</evidence>
<gene>
    <name evidence="3" type="ORF">RMN56_07250</name>
</gene>
<dbReference type="RefSeq" id="WP_313723058.1">
    <property type="nucleotide sequence ID" value="NZ_CP134876.1"/>
</dbReference>
<sequence>MRARRLIAAASVAALAVLSLAACGRSAPSVAAYVGDTSYSIDRVNAIRDEAAQAYAGVVRAAEEQGQTVPAELRQLDLDGQDVVNLLVGLDLGKRIVADKQLQVPDQISAADIGQALRVPDTEYAKLAAEWYDVFNALGQGLPKAELSDADTAAVYDALVKANVARPGWSTEQQRQAFSDPSIAPQVSAVVGLSEALKEQVDREDVRVNPRYPTLAVPALLQIQSQNVNLYDLPYVDGADQVTDISTPEPESTEPGSAEPSASVAP</sequence>
<protein>
    <recommendedName>
        <fullName evidence="5">Lipoprotein</fullName>
    </recommendedName>
</protein>
<dbReference type="Proteomes" id="UP001303001">
    <property type="component" value="Chromosome"/>
</dbReference>
<organism evidence="3 4">
    <name type="scientific">Micromonospora halotolerans</name>
    <dbReference type="NCBI Taxonomy" id="709879"/>
    <lineage>
        <taxon>Bacteria</taxon>
        <taxon>Bacillati</taxon>
        <taxon>Actinomycetota</taxon>
        <taxon>Actinomycetes</taxon>
        <taxon>Micromonosporales</taxon>
        <taxon>Micromonosporaceae</taxon>
        <taxon>Micromonospora</taxon>
    </lineage>
</organism>
<evidence type="ECO:0000313" key="3">
    <source>
        <dbReference type="EMBL" id="WNM41139.1"/>
    </source>
</evidence>
<accession>A0ABZ0A0P4</accession>
<evidence type="ECO:0000256" key="2">
    <source>
        <dbReference type="SAM" id="SignalP"/>
    </source>
</evidence>
<dbReference type="PROSITE" id="PS51257">
    <property type="entry name" value="PROKAR_LIPOPROTEIN"/>
    <property type="match status" value="1"/>
</dbReference>
<name>A0ABZ0A0P4_9ACTN</name>
<evidence type="ECO:0000313" key="4">
    <source>
        <dbReference type="Proteomes" id="UP001303001"/>
    </source>
</evidence>
<feature type="signal peptide" evidence="2">
    <location>
        <begin position="1"/>
        <end position="21"/>
    </location>
</feature>
<keyword evidence="2" id="KW-0732">Signal</keyword>